<dbReference type="PANTHER" id="PTHR43784:SF2">
    <property type="entry name" value="GDSL-LIKE LIPASE_ACYLHYDROLASE, PUTATIVE (AFU_ORTHOLOGUE AFUA_2G00820)-RELATED"/>
    <property type="match status" value="1"/>
</dbReference>
<accession>A0A7W9CL19</accession>
<name>A0A7W9CL19_9CAUL</name>
<dbReference type="InterPro" id="IPR013830">
    <property type="entry name" value="SGNH_hydro"/>
</dbReference>
<dbReference type="SUPFAM" id="SSF52266">
    <property type="entry name" value="SGNH hydrolase"/>
    <property type="match status" value="1"/>
</dbReference>
<organism evidence="3 4">
    <name type="scientific">Brevundimonas variabilis</name>
    <dbReference type="NCBI Taxonomy" id="74312"/>
    <lineage>
        <taxon>Bacteria</taxon>
        <taxon>Pseudomonadati</taxon>
        <taxon>Pseudomonadota</taxon>
        <taxon>Alphaproteobacteria</taxon>
        <taxon>Caulobacterales</taxon>
        <taxon>Caulobacteraceae</taxon>
        <taxon>Brevundimonas</taxon>
    </lineage>
</organism>
<proteinExistence type="predicted"/>
<dbReference type="EMBL" id="JACHOR010000006">
    <property type="protein sequence ID" value="MBB5747668.1"/>
    <property type="molecule type" value="Genomic_DNA"/>
</dbReference>
<dbReference type="Gene3D" id="3.40.50.1110">
    <property type="entry name" value="SGNH hydrolase"/>
    <property type="match status" value="1"/>
</dbReference>
<evidence type="ECO:0000256" key="1">
    <source>
        <dbReference type="SAM" id="MobiDB-lite"/>
    </source>
</evidence>
<dbReference type="PANTHER" id="PTHR43784">
    <property type="entry name" value="GDSL-LIKE LIPASE/ACYLHYDROLASE, PUTATIVE (AFU_ORTHOLOGUE AFUA_2G00820)-RELATED"/>
    <property type="match status" value="1"/>
</dbReference>
<gene>
    <name evidence="3" type="ORF">GGR13_003296</name>
</gene>
<feature type="domain" description="SGNH hydrolase-type esterase" evidence="2">
    <location>
        <begin position="191"/>
        <end position="381"/>
    </location>
</feature>
<feature type="region of interest" description="Disordered" evidence="1">
    <location>
        <begin position="26"/>
        <end position="51"/>
    </location>
</feature>
<evidence type="ECO:0000313" key="3">
    <source>
        <dbReference type="EMBL" id="MBB5747668.1"/>
    </source>
</evidence>
<dbReference type="InterPro" id="IPR053140">
    <property type="entry name" value="GDSL_Rv0518-like"/>
</dbReference>
<dbReference type="CDD" id="cd01830">
    <property type="entry name" value="XynE_like"/>
    <property type="match status" value="1"/>
</dbReference>
<dbReference type="RefSeq" id="WP_183214644.1">
    <property type="nucleotide sequence ID" value="NZ_JACHOR010000006.1"/>
</dbReference>
<dbReference type="GO" id="GO:0016788">
    <property type="term" value="F:hydrolase activity, acting on ester bonds"/>
    <property type="evidence" value="ECO:0007669"/>
    <property type="project" value="UniProtKB-ARBA"/>
</dbReference>
<evidence type="ECO:0000259" key="2">
    <source>
        <dbReference type="Pfam" id="PF13472"/>
    </source>
</evidence>
<dbReference type="InterPro" id="IPR036514">
    <property type="entry name" value="SGNH_hydro_sf"/>
</dbReference>
<sequence length="392" mass="41229">MILAIIASAPASAQSRWISGWTFVPTTTMGPATPPSPPNPNDIRGPLGPDTVTDQTLTQTLRVTASGSALRLRLSNRYGATPVVLGAVTVSLSDGRSLPVTFDGRSGVSIPAGAPRLSDPVMVPVKALDDVRVSIFYPEETSLPSHRLRQVVSAGNTTPRPLPNDSAPARFGVLLQGIDVQTDSSTSVIVAFGDSITEGVSATPGGPGGWPERLASRLWGTSDRWSVVNAGIGGNRLLRRGSGPSGLERLDPDALAVPGARCLIVLEGINDIGRPMQAAYAHEPITAEDLIAGYRQVIARSDASGIKVVFATIMPFEGAPYFSENGEAIRQQVNTWIRTAGEADGFIDFDRATRDPDRPTSLLAVYDSGDRLHPSDAGYAAMAEAIPLGVCD</sequence>
<dbReference type="Proteomes" id="UP000545037">
    <property type="component" value="Unassembled WGS sequence"/>
</dbReference>
<keyword evidence="4" id="KW-1185">Reference proteome</keyword>
<comment type="caution">
    <text evidence="3">The sequence shown here is derived from an EMBL/GenBank/DDBJ whole genome shotgun (WGS) entry which is preliminary data.</text>
</comment>
<dbReference type="AlphaFoldDB" id="A0A7W9CL19"/>
<evidence type="ECO:0000313" key="4">
    <source>
        <dbReference type="Proteomes" id="UP000545037"/>
    </source>
</evidence>
<protein>
    <submittedName>
        <fullName evidence="3">Lysophospholipase L1-like esterase</fullName>
    </submittedName>
</protein>
<reference evidence="3 4" key="1">
    <citation type="submission" date="2020-08" db="EMBL/GenBank/DDBJ databases">
        <title>Genomic Encyclopedia of Type Strains, Phase IV (KMG-IV): sequencing the most valuable type-strain genomes for metagenomic binning, comparative biology and taxonomic classification.</title>
        <authorList>
            <person name="Goeker M."/>
        </authorList>
    </citation>
    <scope>NUCLEOTIDE SEQUENCE [LARGE SCALE GENOMIC DNA]</scope>
    <source>
        <strain evidence="3 4">DSM 4737</strain>
    </source>
</reference>
<dbReference type="Pfam" id="PF13472">
    <property type="entry name" value="Lipase_GDSL_2"/>
    <property type="match status" value="1"/>
</dbReference>